<evidence type="ECO:0000313" key="1">
    <source>
        <dbReference type="EMBL" id="GLC53590.1"/>
    </source>
</evidence>
<proteinExistence type="predicted"/>
<dbReference type="AlphaFoldDB" id="A0A9W6BKT9"/>
<gene>
    <name evidence="1" type="primary">PLEST005621</name>
    <name evidence="1" type="ORF">PLESTB_000766100</name>
</gene>
<dbReference type="Proteomes" id="UP001165080">
    <property type="component" value="Unassembled WGS sequence"/>
</dbReference>
<evidence type="ECO:0000313" key="2">
    <source>
        <dbReference type="Proteomes" id="UP001165080"/>
    </source>
</evidence>
<sequence>MAAPTAAATAGVAAGASASDSAASSAAGSSCVVDEELIRSLVCGMLSQDPSQLRATVARHYAPGAVLYHYLTRAATAVDMYRVYRSYNFGFRSRPVIRDIIIDTQPRNLHQGAAAAATSQQTAILTGPGKQAAAAAGAAGAAAAAAPPPPEGCVSAAVWLDQHVTPKGWPLPLPAAVVPTIVLLKFRPCPETGRPLVYEQYDHVSLYGFIWSFGAPSLWLFEHVLAPAVMYGMGAVAYGLDFAEESWRFVRQQIFNLPPPDGGADGGAACAGGGSGAACGYPRGIKAGGGGGGGDGGGGIFGRRAAEWAAAKELPGVINHAATGYGLAGERLDGGDLLLPK</sequence>
<dbReference type="OrthoDB" id="544109at2759"/>
<keyword evidence="2" id="KW-1185">Reference proteome</keyword>
<accession>A0A9W6BKT9</accession>
<protein>
    <submittedName>
        <fullName evidence="1">Uncharacterized protein</fullName>
    </submittedName>
</protein>
<dbReference type="EMBL" id="BRXU01000008">
    <property type="protein sequence ID" value="GLC53590.1"/>
    <property type="molecule type" value="Genomic_DNA"/>
</dbReference>
<reference evidence="1 2" key="1">
    <citation type="journal article" date="2023" name="Commun. Biol.">
        <title>Reorganization of the ancestral sex-determining regions during the evolution of trioecy in Pleodorina starrii.</title>
        <authorList>
            <person name="Takahashi K."/>
            <person name="Suzuki S."/>
            <person name="Kawai-Toyooka H."/>
            <person name="Yamamoto K."/>
            <person name="Hamaji T."/>
            <person name="Ootsuki R."/>
            <person name="Yamaguchi H."/>
            <person name="Kawachi M."/>
            <person name="Higashiyama T."/>
            <person name="Nozaki H."/>
        </authorList>
    </citation>
    <scope>NUCLEOTIDE SEQUENCE [LARGE SCALE GENOMIC DNA]</scope>
    <source>
        <strain evidence="1 2">NIES-4479</strain>
    </source>
</reference>
<comment type="caution">
    <text evidence="1">The sequence shown here is derived from an EMBL/GenBank/DDBJ whole genome shotgun (WGS) entry which is preliminary data.</text>
</comment>
<name>A0A9W6BKT9_9CHLO</name>
<organism evidence="1 2">
    <name type="scientific">Pleodorina starrii</name>
    <dbReference type="NCBI Taxonomy" id="330485"/>
    <lineage>
        <taxon>Eukaryota</taxon>
        <taxon>Viridiplantae</taxon>
        <taxon>Chlorophyta</taxon>
        <taxon>core chlorophytes</taxon>
        <taxon>Chlorophyceae</taxon>
        <taxon>CS clade</taxon>
        <taxon>Chlamydomonadales</taxon>
        <taxon>Volvocaceae</taxon>
        <taxon>Pleodorina</taxon>
    </lineage>
</organism>